<dbReference type="PROSITE" id="PS50883">
    <property type="entry name" value="EAL"/>
    <property type="match status" value="1"/>
</dbReference>
<dbReference type="InterPro" id="IPR043128">
    <property type="entry name" value="Rev_trsase/Diguanyl_cyclase"/>
</dbReference>
<dbReference type="EMBL" id="JBHRTP010000023">
    <property type="protein sequence ID" value="MFC3108002.1"/>
    <property type="molecule type" value="Genomic_DNA"/>
</dbReference>
<dbReference type="Gene3D" id="3.30.450.20">
    <property type="entry name" value="PAS domain"/>
    <property type="match status" value="1"/>
</dbReference>
<dbReference type="SUPFAM" id="SSF55785">
    <property type="entry name" value="PYP-like sensor domain (PAS domain)"/>
    <property type="match status" value="1"/>
</dbReference>
<dbReference type="SMART" id="SM00086">
    <property type="entry name" value="PAC"/>
    <property type="match status" value="1"/>
</dbReference>
<feature type="domain" description="EAL" evidence="3">
    <location>
        <begin position="422"/>
        <end position="675"/>
    </location>
</feature>
<dbReference type="NCBIfam" id="TIGR00254">
    <property type="entry name" value="GGDEF"/>
    <property type="match status" value="1"/>
</dbReference>
<evidence type="ECO:0000313" key="5">
    <source>
        <dbReference type="EMBL" id="MFC3108002.1"/>
    </source>
</evidence>
<dbReference type="InterPro" id="IPR000014">
    <property type="entry name" value="PAS"/>
</dbReference>
<proteinExistence type="predicted"/>
<dbReference type="InterPro" id="IPR001610">
    <property type="entry name" value="PAC"/>
</dbReference>
<dbReference type="CDD" id="cd01948">
    <property type="entry name" value="EAL"/>
    <property type="match status" value="1"/>
</dbReference>
<organism evidence="5 6">
    <name type="scientific">Undibacterium arcticum</name>
    <dbReference type="NCBI Taxonomy" id="1762892"/>
    <lineage>
        <taxon>Bacteria</taxon>
        <taxon>Pseudomonadati</taxon>
        <taxon>Pseudomonadota</taxon>
        <taxon>Betaproteobacteria</taxon>
        <taxon>Burkholderiales</taxon>
        <taxon>Oxalobacteraceae</taxon>
        <taxon>Undibacterium</taxon>
    </lineage>
</organism>
<feature type="domain" description="GGDEF" evidence="4">
    <location>
        <begin position="277"/>
        <end position="413"/>
    </location>
</feature>
<dbReference type="InterPro" id="IPR052155">
    <property type="entry name" value="Biofilm_reg_signaling"/>
</dbReference>
<dbReference type="SUPFAM" id="SSF55073">
    <property type="entry name" value="Nucleotide cyclase"/>
    <property type="match status" value="1"/>
</dbReference>
<reference evidence="6" key="1">
    <citation type="journal article" date="2019" name="Int. J. Syst. Evol. Microbiol.">
        <title>The Global Catalogue of Microorganisms (GCM) 10K type strain sequencing project: providing services to taxonomists for standard genome sequencing and annotation.</title>
        <authorList>
            <consortium name="The Broad Institute Genomics Platform"/>
            <consortium name="The Broad Institute Genome Sequencing Center for Infectious Disease"/>
            <person name="Wu L."/>
            <person name="Ma J."/>
        </authorList>
    </citation>
    <scope>NUCLEOTIDE SEQUENCE [LARGE SCALE GENOMIC DNA]</scope>
    <source>
        <strain evidence="6">KCTC 42986</strain>
    </source>
</reference>
<feature type="domain" description="PAC" evidence="2">
    <location>
        <begin position="193"/>
        <end position="245"/>
    </location>
</feature>
<dbReference type="InterPro" id="IPR000700">
    <property type="entry name" value="PAS-assoc_C"/>
</dbReference>
<dbReference type="SUPFAM" id="SSF141868">
    <property type="entry name" value="EAL domain-like"/>
    <property type="match status" value="1"/>
</dbReference>
<dbReference type="SMART" id="SM00052">
    <property type="entry name" value="EAL"/>
    <property type="match status" value="1"/>
</dbReference>
<dbReference type="Proteomes" id="UP001595530">
    <property type="component" value="Unassembled WGS sequence"/>
</dbReference>
<dbReference type="Pfam" id="PF13426">
    <property type="entry name" value="PAS_9"/>
    <property type="match status" value="1"/>
</dbReference>
<dbReference type="Pfam" id="PF00563">
    <property type="entry name" value="EAL"/>
    <property type="match status" value="1"/>
</dbReference>
<dbReference type="Gene3D" id="3.30.70.270">
    <property type="match status" value="1"/>
</dbReference>
<dbReference type="InterPro" id="IPR029787">
    <property type="entry name" value="Nucleotide_cyclase"/>
</dbReference>
<evidence type="ECO:0000259" key="2">
    <source>
        <dbReference type="PROSITE" id="PS50113"/>
    </source>
</evidence>
<dbReference type="CDD" id="cd01949">
    <property type="entry name" value="GGDEF"/>
    <property type="match status" value="1"/>
</dbReference>
<protein>
    <submittedName>
        <fullName evidence="5">Bifunctional diguanylate cyclase/phosphodiesterase</fullName>
    </submittedName>
</protein>
<dbReference type="PROSITE" id="PS50112">
    <property type="entry name" value="PAS"/>
    <property type="match status" value="1"/>
</dbReference>
<dbReference type="InterPro" id="IPR001633">
    <property type="entry name" value="EAL_dom"/>
</dbReference>
<evidence type="ECO:0000313" key="6">
    <source>
        <dbReference type="Proteomes" id="UP001595530"/>
    </source>
</evidence>
<dbReference type="PANTHER" id="PTHR44757">
    <property type="entry name" value="DIGUANYLATE CYCLASE DGCP"/>
    <property type="match status" value="1"/>
</dbReference>
<dbReference type="RefSeq" id="WP_390323772.1">
    <property type="nucleotide sequence ID" value="NZ_JBHRTP010000023.1"/>
</dbReference>
<name>A0ABV7F2F2_9BURK</name>
<dbReference type="PROSITE" id="PS50887">
    <property type="entry name" value="GGDEF"/>
    <property type="match status" value="1"/>
</dbReference>
<sequence length="679" mass="74637">MAPITAPEDLACSAELYDAVCNLEGGALDEALGRIVRNLLESPQGGYFQGRLPDSAMLAESVVHDGQSYGGYAVSGRSGGYNWGDRMRLAALARLTGRLLRARVESERRAREFDLIAAQLRQQAQILDQIQESVITMDLAGFIASWNKGAERLFGYAADEAVGRNILFLYEDQDDPDDGSAQFDSHFLQQGSREIEVRRRKKSGEVFWASLSLSPLCDGVGQPVGLIGYLNDITQRKDAEQRIHHLAYYDALTGLPNRTLLMKLVDQGLAVAQRRQTRASILFVDLNRFKPINDTLGHDAGDRLLQQIAARFRSALRDEDVVARLGSDEFAIGLFDSSEPLQTSHVAQKLLNLLDAPFSIDGHELRVGASIGISVYPQDGSDSATLLRLADIAMVRAKQGGDGSGGGYAFYSQAMNQRALHRLGIETGLRRAIAHDELLLLYQPKLDLLSGAIVGAEALLRWQHPAQGLILPAEFIPVAEETGLVVRVGEWVLEAACAQARQWQQAGIAPLRISINVSAREFTSALPERVRDMLARYGLAAHWLELEITESMLMHGVDNIIGIMDQISAMGVALSLDDFGTGYSSLSYLKRFPIDSLKIDRSFIMGIPDDGNDCAIAGTIISIARQLKHKVIAEGVENREQLAFLRKAGCDEMQGYLFSQPVMAIEFENMLREGRRLAL</sequence>
<evidence type="ECO:0000259" key="4">
    <source>
        <dbReference type="PROSITE" id="PS50887"/>
    </source>
</evidence>
<evidence type="ECO:0000259" key="3">
    <source>
        <dbReference type="PROSITE" id="PS50883"/>
    </source>
</evidence>
<comment type="caution">
    <text evidence="5">The sequence shown here is derived from an EMBL/GenBank/DDBJ whole genome shotgun (WGS) entry which is preliminary data.</text>
</comment>
<feature type="domain" description="PAS" evidence="1">
    <location>
        <begin position="119"/>
        <end position="175"/>
    </location>
</feature>
<dbReference type="CDD" id="cd00130">
    <property type="entry name" value="PAS"/>
    <property type="match status" value="1"/>
</dbReference>
<dbReference type="Gene3D" id="3.20.20.450">
    <property type="entry name" value="EAL domain"/>
    <property type="match status" value="1"/>
</dbReference>
<dbReference type="SMART" id="SM00091">
    <property type="entry name" value="PAS"/>
    <property type="match status" value="1"/>
</dbReference>
<dbReference type="InterPro" id="IPR035919">
    <property type="entry name" value="EAL_sf"/>
</dbReference>
<keyword evidence="6" id="KW-1185">Reference proteome</keyword>
<dbReference type="Pfam" id="PF00990">
    <property type="entry name" value="GGDEF"/>
    <property type="match status" value="1"/>
</dbReference>
<dbReference type="PROSITE" id="PS50113">
    <property type="entry name" value="PAC"/>
    <property type="match status" value="1"/>
</dbReference>
<dbReference type="InterPro" id="IPR012226">
    <property type="entry name" value="Diguanyl_cyclase/Pdiesterase"/>
</dbReference>
<dbReference type="NCBIfam" id="TIGR00229">
    <property type="entry name" value="sensory_box"/>
    <property type="match status" value="1"/>
</dbReference>
<evidence type="ECO:0000259" key="1">
    <source>
        <dbReference type="PROSITE" id="PS50112"/>
    </source>
</evidence>
<accession>A0ABV7F2F2</accession>
<dbReference type="InterPro" id="IPR035965">
    <property type="entry name" value="PAS-like_dom_sf"/>
</dbReference>
<dbReference type="InterPro" id="IPR000160">
    <property type="entry name" value="GGDEF_dom"/>
</dbReference>
<dbReference type="PANTHER" id="PTHR44757:SF2">
    <property type="entry name" value="BIOFILM ARCHITECTURE MAINTENANCE PROTEIN MBAA"/>
    <property type="match status" value="1"/>
</dbReference>
<dbReference type="PIRSF" id="PIRSF005925">
    <property type="entry name" value="Dos"/>
    <property type="match status" value="1"/>
</dbReference>
<dbReference type="SMART" id="SM00267">
    <property type="entry name" value="GGDEF"/>
    <property type="match status" value="1"/>
</dbReference>
<gene>
    <name evidence="5" type="ORF">ACFOFO_08520</name>
</gene>